<name>A0A1S8M827_9CLOT</name>
<dbReference type="AlphaFoldDB" id="A0A1S8M827"/>
<organism evidence="2 3">
    <name type="scientific">Clostridium felsineum</name>
    <dbReference type="NCBI Taxonomy" id="36839"/>
    <lineage>
        <taxon>Bacteria</taxon>
        <taxon>Bacillati</taxon>
        <taxon>Bacillota</taxon>
        <taxon>Clostridia</taxon>
        <taxon>Eubacteriales</taxon>
        <taxon>Clostridiaceae</taxon>
        <taxon>Clostridium</taxon>
    </lineage>
</organism>
<evidence type="ECO:0000259" key="1">
    <source>
        <dbReference type="Pfam" id="PF14018"/>
    </source>
</evidence>
<dbReference type="KEGG" id="crw:CROST_012580"/>
<gene>
    <name evidence="2" type="ORF">CROST_012580</name>
</gene>
<sequence>MLDTNKSIWKYALLGIITCGIYSYYTIYKVSQDVNVICDGDGRNTAGLIQFILLSIVTCGIYAWFWYYGVGNRLQENAPRYNLTFAENGTTVLMWMIFGSLICGIGFFVGFNVILKNTNRLALAYNAKQAN</sequence>
<evidence type="ECO:0000313" key="2">
    <source>
        <dbReference type="EMBL" id="URZ10548.1"/>
    </source>
</evidence>
<proteinExistence type="predicted"/>
<dbReference type="STRING" id="84029.CROST_07300"/>
<dbReference type="Pfam" id="PF14018">
    <property type="entry name" value="DUF4234"/>
    <property type="match status" value="1"/>
</dbReference>
<feature type="domain" description="DUF4234" evidence="1">
    <location>
        <begin position="7"/>
        <end position="76"/>
    </location>
</feature>
<accession>A0A1S8M827</accession>
<dbReference type="EMBL" id="CP096983">
    <property type="protein sequence ID" value="URZ10548.1"/>
    <property type="molecule type" value="Genomic_DNA"/>
</dbReference>
<reference evidence="2 3" key="1">
    <citation type="submission" date="2022-04" db="EMBL/GenBank/DDBJ databases">
        <title>Genome sequence of C. roseum typestrain.</title>
        <authorList>
            <person name="Poehlein A."/>
            <person name="Schoch T."/>
            <person name="Duerre P."/>
            <person name="Daniel R."/>
        </authorList>
    </citation>
    <scope>NUCLEOTIDE SEQUENCE [LARGE SCALE GENOMIC DNA]</scope>
    <source>
        <strain evidence="2 3">DSM 7320</strain>
    </source>
</reference>
<keyword evidence="3" id="KW-1185">Reference proteome</keyword>
<dbReference type="Proteomes" id="UP000190951">
    <property type="component" value="Chromosome"/>
</dbReference>
<evidence type="ECO:0000313" key="3">
    <source>
        <dbReference type="Proteomes" id="UP000190951"/>
    </source>
</evidence>
<dbReference type="InterPro" id="IPR025328">
    <property type="entry name" value="DUF4234"/>
</dbReference>
<dbReference type="RefSeq" id="WP_077834086.1">
    <property type="nucleotide sequence ID" value="NZ_CP096983.1"/>
</dbReference>
<protein>
    <recommendedName>
        <fullName evidence="1">DUF4234 domain-containing protein</fullName>
    </recommendedName>
</protein>